<proteinExistence type="predicted"/>
<dbReference type="Proteomes" id="UP000628775">
    <property type="component" value="Unassembled WGS sequence"/>
</dbReference>
<accession>A0A8J2YL24</accession>
<dbReference type="Pfam" id="PF05742">
    <property type="entry name" value="TANGO2"/>
    <property type="match status" value="1"/>
</dbReference>
<dbReference type="InterPro" id="IPR008551">
    <property type="entry name" value="TANGO2"/>
</dbReference>
<dbReference type="AlphaFoldDB" id="A0A8J2YL24"/>
<evidence type="ECO:0000313" key="2">
    <source>
        <dbReference type="Proteomes" id="UP000628775"/>
    </source>
</evidence>
<dbReference type="EMBL" id="BMIR01000020">
    <property type="protein sequence ID" value="GGE51696.1"/>
    <property type="molecule type" value="Genomic_DNA"/>
</dbReference>
<gene>
    <name evidence="1" type="ORF">GCM10011391_33120</name>
</gene>
<reference evidence="1" key="2">
    <citation type="submission" date="2020-09" db="EMBL/GenBank/DDBJ databases">
        <authorList>
            <person name="Sun Q."/>
            <person name="Zhou Y."/>
        </authorList>
    </citation>
    <scope>NUCLEOTIDE SEQUENCE</scope>
    <source>
        <strain evidence="1">CGMCC 1.15371</strain>
    </source>
</reference>
<evidence type="ECO:0008006" key="3">
    <source>
        <dbReference type="Google" id="ProtNLM"/>
    </source>
</evidence>
<reference evidence="1" key="1">
    <citation type="journal article" date="2014" name="Int. J. Syst. Evol. Microbiol.">
        <title>Complete genome sequence of Corynebacterium casei LMG S-19264T (=DSM 44701T), isolated from a smear-ripened cheese.</title>
        <authorList>
            <consortium name="US DOE Joint Genome Institute (JGI-PGF)"/>
            <person name="Walter F."/>
            <person name="Albersmeier A."/>
            <person name="Kalinowski J."/>
            <person name="Ruckert C."/>
        </authorList>
    </citation>
    <scope>NUCLEOTIDE SEQUENCE</scope>
    <source>
        <strain evidence="1">CGMCC 1.15371</strain>
    </source>
</reference>
<name>A0A8J2YL24_9BACL</name>
<evidence type="ECO:0000313" key="1">
    <source>
        <dbReference type="EMBL" id="GGE51696.1"/>
    </source>
</evidence>
<sequence>MCLITFAYHAHPNYKLVVAANRDELYGRPASLADFWADYPEVLAGRDLEKMGTWMGVTKAGRFAALTNYRDPFSENPNAISRGELVSQFLCGTMDPEIYLQSVKMHAQDYNGFNLIIGDTETLYYFSNREGEIRKLEPGIYGLSNALLDTPWPKVEKSKARLKGCLEGKERIEEDCLFELLADEDKAPKDQLPDTGIDEELEHLLSSPFISSPKYGTRTSTLVTVDTKGHLTFAERTYQPEQNERTYAFDIVAQKEIDIKR</sequence>
<dbReference type="PANTHER" id="PTHR17985">
    <property type="entry name" value="SER/THR-RICH PROTEIN T10 IN DGCR REGION"/>
    <property type="match status" value="1"/>
</dbReference>
<comment type="caution">
    <text evidence="1">The sequence shown here is derived from an EMBL/GenBank/DDBJ whole genome shotgun (WGS) entry which is preliminary data.</text>
</comment>
<protein>
    <recommendedName>
        <fullName evidence="3">NRDE family protein</fullName>
    </recommendedName>
</protein>
<dbReference type="RefSeq" id="WP_188696925.1">
    <property type="nucleotide sequence ID" value="NZ_BMIR01000020.1"/>
</dbReference>
<keyword evidence="2" id="KW-1185">Reference proteome</keyword>
<dbReference type="PANTHER" id="PTHR17985:SF8">
    <property type="entry name" value="TRANSPORT AND GOLGI ORGANIZATION PROTEIN 2 HOMOLOG"/>
    <property type="match status" value="1"/>
</dbReference>
<organism evidence="1 2">
    <name type="scientific">Pullulanibacillus camelliae</name>
    <dbReference type="NCBI Taxonomy" id="1707096"/>
    <lineage>
        <taxon>Bacteria</taxon>
        <taxon>Bacillati</taxon>
        <taxon>Bacillota</taxon>
        <taxon>Bacilli</taxon>
        <taxon>Bacillales</taxon>
        <taxon>Sporolactobacillaceae</taxon>
        <taxon>Pullulanibacillus</taxon>
    </lineage>
</organism>